<organism evidence="4 5">
    <name type="scientific">Mycolicibacterium mageritense</name>
    <name type="common">Mycobacterium mageritense</name>
    <dbReference type="NCBI Taxonomy" id="53462"/>
    <lineage>
        <taxon>Bacteria</taxon>
        <taxon>Bacillati</taxon>
        <taxon>Actinomycetota</taxon>
        <taxon>Actinomycetes</taxon>
        <taxon>Mycobacteriales</taxon>
        <taxon>Mycobacteriaceae</taxon>
        <taxon>Mycolicibacterium</taxon>
    </lineage>
</organism>
<sequence>MVERHDIEFPGEGDVTLHGWLFQPAGPGPHPGITMAHGFAGVKEHGLDRFARFFADAGFVVLVHDHRGFGASGGSPRYDVDPWAQIADWRRAISFLESRPDVDAERIGLWGTSYAGGHAIVLGATDRRLRAVVAQVPTISGYQQSLRRVPPDQVANLQAQFIEDDRARFRGEPPALQAVVSSDPAVPAAYRATDAVAFYTQPTTPANVWHNSMTVRSSRAARMYEPGSWIDRVSPTPLLMVVALQDTVTVTDLALQAYERALEPKKLVTVAGGHFDPYLGRFDQAAGAARDWFTQHLTRSEP</sequence>
<dbReference type="InterPro" id="IPR029058">
    <property type="entry name" value="AB_hydrolase_fold"/>
</dbReference>
<feature type="domain" description="Xaa-Pro dipeptidyl-peptidase-like" evidence="3">
    <location>
        <begin position="16"/>
        <end position="275"/>
    </location>
</feature>
<gene>
    <name evidence="4" type="primary">aidA_1</name>
    <name evidence="4" type="ORF">hbim_00948</name>
</gene>
<dbReference type="InterPro" id="IPR000383">
    <property type="entry name" value="Xaa-Pro-like_dom"/>
</dbReference>
<evidence type="ECO:0000313" key="5">
    <source>
        <dbReference type="Proteomes" id="UP001241092"/>
    </source>
</evidence>
<name>A0AAI8TQK7_MYCME</name>
<comment type="similarity">
    <text evidence="1">Belongs to the AB hydrolase superfamily.</text>
</comment>
<dbReference type="Pfam" id="PF02129">
    <property type="entry name" value="Peptidase_S15"/>
    <property type="match status" value="1"/>
</dbReference>
<keyword evidence="2" id="KW-0378">Hydrolase</keyword>
<dbReference type="Proteomes" id="UP001241092">
    <property type="component" value="Chromosome"/>
</dbReference>
<dbReference type="PANTHER" id="PTHR22946">
    <property type="entry name" value="DIENELACTONE HYDROLASE DOMAIN-CONTAINING PROTEIN-RELATED"/>
    <property type="match status" value="1"/>
</dbReference>
<dbReference type="RefSeq" id="WP_276824093.1">
    <property type="nucleotide sequence ID" value="NZ_AP027452.1"/>
</dbReference>
<dbReference type="InterPro" id="IPR050261">
    <property type="entry name" value="FrsA_esterase"/>
</dbReference>
<accession>A0AAI8TQK7</accession>
<dbReference type="SUPFAM" id="SSF53474">
    <property type="entry name" value="alpha/beta-Hydrolases"/>
    <property type="match status" value="1"/>
</dbReference>
<dbReference type="GO" id="GO:0052689">
    <property type="term" value="F:carboxylic ester hydrolase activity"/>
    <property type="evidence" value="ECO:0007669"/>
    <property type="project" value="UniProtKB-ARBA"/>
</dbReference>
<proteinExistence type="inferred from homology"/>
<reference evidence="4" key="1">
    <citation type="submission" date="2023-03" db="EMBL/GenBank/DDBJ databases">
        <title>Draft genome sequence of a Mycolicibacterium mageritense strain H4_3_1 isolated from a hybrid biological-inorganic system reactor.</title>
        <authorList>
            <person name="Feng X."/>
            <person name="Kazama D."/>
            <person name="Sato K."/>
            <person name="Kobayashi H."/>
        </authorList>
    </citation>
    <scope>NUCLEOTIDE SEQUENCE</scope>
    <source>
        <strain evidence="4">H4_3_1</strain>
    </source>
</reference>
<evidence type="ECO:0000256" key="2">
    <source>
        <dbReference type="ARBA" id="ARBA00022801"/>
    </source>
</evidence>
<dbReference type="PANTHER" id="PTHR22946:SF9">
    <property type="entry name" value="POLYKETIDE TRANSFERASE AF380"/>
    <property type="match status" value="1"/>
</dbReference>
<dbReference type="Gene3D" id="3.40.50.1820">
    <property type="entry name" value="alpha/beta hydrolase"/>
    <property type="match status" value="1"/>
</dbReference>
<dbReference type="EMBL" id="AP027452">
    <property type="protein sequence ID" value="BDY27031.1"/>
    <property type="molecule type" value="Genomic_DNA"/>
</dbReference>
<dbReference type="AlphaFoldDB" id="A0AAI8TQK7"/>
<evidence type="ECO:0000256" key="1">
    <source>
        <dbReference type="ARBA" id="ARBA00008645"/>
    </source>
</evidence>
<dbReference type="Gene3D" id="1.10.10.800">
    <property type="match status" value="1"/>
</dbReference>
<protein>
    <submittedName>
        <fullName evidence="4">Quorum-quenching protein AidA</fullName>
    </submittedName>
</protein>
<evidence type="ECO:0000313" key="4">
    <source>
        <dbReference type="EMBL" id="BDY27031.1"/>
    </source>
</evidence>
<evidence type="ECO:0000259" key="3">
    <source>
        <dbReference type="Pfam" id="PF02129"/>
    </source>
</evidence>